<dbReference type="InterPro" id="IPR017871">
    <property type="entry name" value="ABC_transporter-like_CS"/>
</dbReference>
<dbReference type="GO" id="GO:0005886">
    <property type="term" value="C:plasma membrane"/>
    <property type="evidence" value="ECO:0007669"/>
    <property type="project" value="UniProtKB-SubCell"/>
</dbReference>
<dbReference type="InterPro" id="IPR003593">
    <property type="entry name" value="AAA+_ATPase"/>
</dbReference>
<dbReference type="OrthoDB" id="9806127at2"/>
<evidence type="ECO:0000256" key="4">
    <source>
        <dbReference type="ARBA" id="ARBA00022692"/>
    </source>
</evidence>
<dbReference type="FunFam" id="3.40.50.300:FF:000854">
    <property type="entry name" value="Multidrug ABC transporter ATP-binding protein"/>
    <property type="match status" value="1"/>
</dbReference>
<sequence>MIDRRLLKMLNTKALVFLVLLKIVQLLTSLALWLTIAFELTHYFQFGKLNKVVLFTLWIVTLFVVRMVLTKKMEQLTLHSSDELRVKFRSSVLRKSFRLGEHPQFSPAKLSQLAVEGVEQLEIYYARFLPQLFYCLFASLLLFAVLACFSWKIAIVLLIGIPLIPIVIMLVMRVAKKILGKYWHEYTSLGEKFHENLQGLAVLKAFEQDERKQVEMETDAEKFRKATMSLLSMQLNSITVMDIISYSGAGLSIGLALRGFAQNEISLFGLLVFILLSAEMFIPMRQLGSLFHVAMNGISATSELFSYLELPEYSFGKATFEEELSKITLENLHFSYEENANNYSLEGISCQLERGKFHAIIGSSGSGKSTIAKILTAQLPNYQGKLQWNDVELNVLSEKFINEKACYVNNQQYLYAGSIKENLLFANAMASEEEIWSTLEQVNLKEFVKNLPNQLEEVLYENASNLSGGQRQRLILARALLANASFYAFDEITSGIDLESEKIIVEVIQKLAKEKLVLFISHRLYNVLEADKVFVCENGRLSQQGNPKELMEETGYFQSYFTSEQALFNGGER</sequence>
<evidence type="ECO:0000256" key="3">
    <source>
        <dbReference type="ARBA" id="ARBA00022475"/>
    </source>
</evidence>
<dbReference type="Gene3D" id="3.40.50.300">
    <property type="entry name" value="P-loop containing nucleotide triphosphate hydrolases"/>
    <property type="match status" value="1"/>
</dbReference>
<dbReference type="SUPFAM" id="SSF52540">
    <property type="entry name" value="P-loop containing nucleoside triphosphate hydrolases"/>
    <property type="match status" value="1"/>
</dbReference>
<feature type="transmembrane region" description="Helical" evidence="9">
    <location>
        <begin position="128"/>
        <end position="147"/>
    </location>
</feature>
<organism evidence="12 13">
    <name type="scientific">Pilibacter termitis</name>
    <dbReference type="NCBI Taxonomy" id="263852"/>
    <lineage>
        <taxon>Bacteria</taxon>
        <taxon>Bacillati</taxon>
        <taxon>Bacillota</taxon>
        <taxon>Bacilli</taxon>
        <taxon>Lactobacillales</taxon>
        <taxon>Enterococcaceae</taxon>
        <taxon>Pilibacter</taxon>
    </lineage>
</organism>
<evidence type="ECO:0000259" key="10">
    <source>
        <dbReference type="PROSITE" id="PS50893"/>
    </source>
</evidence>
<dbReference type="InterPro" id="IPR011527">
    <property type="entry name" value="ABC1_TM_dom"/>
</dbReference>
<dbReference type="PROSITE" id="PS00211">
    <property type="entry name" value="ABC_TRANSPORTER_1"/>
    <property type="match status" value="1"/>
</dbReference>
<dbReference type="InterPro" id="IPR027417">
    <property type="entry name" value="P-loop_NTPase"/>
</dbReference>
<feature type="transmembrane region" description="Helical" evidence="9">
    <location>
        <begin position="265"/>
        <end position="282"/>
    </location>
</feature>
<dbReference type="GO" id="GO:0140359">
    <property type="term" value="F:ABC-type transporter activity"/>
    <property type="evidence" value="ECO:0007669"/>
    <property type="project" value="InterPro"/>
</dbReference>
<dbReference type="PANTHER" id="PTHR24221:SF654">
    <property type="entry name" value="ATP-BINDING CASSETTE SUB-FAMILY B MEMBER 6"/>
    <property type="match status" value="1"/>
</dbReference>
<gene>
    <name evidence="12" type="ORF">SAMN02745116_00495</name>
</gene>
<evidence type="ECO:0000256" key="9">
    <source>
        <dbReference type="SAM" id="Phobius"/>
    </source>
</evidence>
<comment type="subcellular location">
    <subcellularLocation>
        <location evidence="1">Cell membrane</location>
        <topology evidence="1">Multi-pass membrane protein</topology>
    </subcellularLocation>
</comment>
<dbReference type="PANTHER" id="PTHR24221">
    <property type="entry name" value="ATP-BINDING CASSETTE SUB-FAMILY B"/>
    <property type="match status" value="1"/>
</dbReference>
<feature type="transmembrane region" description="Helical" evidence="9">
    <location>
        <begin position="53"/>
        <end position="69"/>
    </location>
</feature>
<dbReference type="PROSITE" id="PS50893">
    <property type="entry name" value="ABC_TRANSPORTER_2"/>
    <property type="match status" value="1"/>
</dbReference>
<reference evidence="12 13" key="1">
    <citation type="submission" date="2017-02" db="EMBL/GenBank/DDBJ databases">
        <authorList>
            <person name="Peterson S.W."/>
        </authorList>
    </citation>
    <scope>NUCLEOTIDE SEQUENCE [LARGE SCALE GENOMIC DNA]</scope>
    <source>
        <strain evidence="12 13">ATCC BAA-1030</strain>
    </source>
</reference>
<keyword evidence="7 9" id="KW-1133">Transmembrane helix</keyword>
<name>A0A1T4L214_9ENTE</name>
<keyword evidence="4 9" id="KW-0812">Transmembrane</keyword>
<keyword evidence="6 12" id="KW-0067">ATP-binding</keyword>
<dbReference type="InterPro" id="IPR036640">
    <property type="entry name" value="ABC1_TM_sf"/>
</dbReference>
<evidence type="ECO:0000256" key="7">
    <source>
        <dbReference type="ARBA" id="ARBA00022989"/>
    </source>
</evidence>
<evidence type="ECO:0000256" key="8">
    <source>
        <dbReference type="ARBA" id="ARBA00023136"/>
    </source>
</evidence>
<dbReference type="SMART" id="SM00382">
    <property type="entry name" value="AAA"/>
    <property type="match status" value="1"/>
</dbReference>
<dbReference type="Proteomes" id="UP000190328">
    <property type="component" value="Unassembled WGS sequence"/>
</dbReference>
<dbReference type="InterPro" id="IPR039421">
    <property type="entry name" value="Type_1_exporter"/>
</dbReference>
<dbReference type="Pfam" id="PF00005">
    <property type="entry name" value="ABC_tran"/>
    <property type="match status" value="1"/>
</dbReference>
<evidence type="ECO:0000256" key="1">
    <source>
        <dbReference type="ARBA" id="ARBA00004651"/>
    </source>
</evidence>
<evidence type="ECO:0000313" key="12">
    <source>
        <dbReference type="EMBL" id="SJZ48683.1"/>
    </source>
</evidence>
<keyword evidence="13" id="KW-1185">Reference proteome</keyword>
<dbReference type="Pfam" id="PF00664">
    <property type="entry name" value="ABC_membrane"/>
    <property type="match status" value="1"/>
</dbReference>
<evidence type="ECO:0000259" key="11">
    <source>
        <dbReference type="PROSITE" id="PS50929"/>
    </source>
</evidence>
<feature type="transmembrane region" description="Helical" evidence="9">
    <location>
        <begin position="153"/>
        <end position="172"/>
    </location>
</feature>
<dbReference type="STRING" id="263852.SAMN02745116_00495"/>
<keyword evidence="8 9" id="KW-0472">Membrane</keyword>
<dbReference type="GO" id="GO:0016887">
    <property type="term" value="F:ATP hydrolysis activity"/>
    <property type="evidence" value="ECO:0007669"/>
    <property type="project" value="InterPro"/>
</dbReference>
<dbReference type="PROSITE" id="PS50929">
    <property type="entry name" value="ABC_TM1F"/>
    <property type="match status" value="1"/>
</dbReference>
<feature type="domain" description="ABC transporter" evidence="10">
    <location>
        <begin position="327"/>
        <end position="563"/>
    </location>
</feature>
<proteinExistence type="predicted"/>
<evidence type="ECO:0000256" key="2">
    <source>
        <dbReference type="ARBA" id="ARBA00022448"/>
    </source>
</evidence>
<protein>
    <submittedName>
        <fullName evidence="12">ATP-binding cassette, subfamily B</fullName>
    </submittedName>
</protein>
<dbReference type="GO" id="GO:0005524">
    <property type="term" value="F:ATP binding"/>
    <property type="evidence" value="ECO:0007669"/>
    <property type="project" value="UniProtKB-KW"/>
</dbReference>
<accession>A0A1T4L214</accession>
<evidence type="ECO:0000313" key="13">
    <source>
        <dbReference type="Proteomes" id="UP000190328"/>
    </source>
</evidence>
<dbReference type="Gene3D" id="1.20.1560.10">
    <property type="entry name" value="ABC transporter type 1, transmembrane domain"/>
    <property type="match status" value="1"/>
</dbReference>
<keyword evidence="5" id="KW-0547">Nucleotide-binding</keyword>
<dbReference type="EMBL" id="FUXI01000004">
    <property type="protein sequence ID" value="SJZ48683.1"/>
    <property type="molecule type" value="Genomic_DNA"/>
</dbReference>
<keyword evidence="2" id="KW-0813">Transport</keyword>
<dbReference type="AlphaFoldDB" id="A0A1T4L214"/>
<evidence type="ECO:0000256" key="6">
    <source>
        <dbReference type="ARBA" id="ARBA00022840"/>
    </source>
</evidence>
<feature type="domain" description="ABC transmembrane type-1" evidence="11">
    <location>
        <begin position="16"/>
        <end position="296"/>
    </location>
</feature>
<keyword evidence="3" id="KW-1003">Cell membrane</keyword>
<dbReference type="RefSeq" id="WP_078806458.1">
    <property type="nucleotide sequence ID" value="NZ_FUXI01000004.1"/>
</dbReference>
<dbReference type="InterPro" id="IPR003439">
    <property type="entry name" value="ABC_transporter-like_ATP-bd"/>
</dbReference>
<evidence type="ECO:0000256" key="5">
    <source>
        <dbReference type="ARBA" id="ARBA00022741"/>
    </source>
</evidence>
<dbReference type="SUPFAM" id="SSF90123">
    <property type="entry name" value="ABC transporter transmembrane region"/>
    <property type="match status" value="1"/>
</dbReference>
<dbReference type="GO" id="GO:0034040">
    <property type="term" value="F:ATPase-coupled lipid transmembrane transporter activity"/>
    <property type="evidence" value="ECO:0007669"/>
    <property type="project" value="TreeGrafter"/>
</dbReference>